<reference evidence="2" key="1">
    <citation type="submission" date="2016-04" db="EMBL/GenBank/DDBJ databases">
        <authorList>
            <person name="Chen L."/>
            <person name="Zhuang W."/>
            <person name="Wang G."/>
        </authorList>
    </citation>
    <scope>NUCLEOTIDE SEQUENCE [LARGE SCALE GENOMIC DNA]</scope>
    <source>
        <strain evidence="2">208</strain>
    </source>
</reference>
<proteinExistence type="predicted"/>
<dbReference type="OrthoDB" id="665432at2"/>
<gene>
    <name evidence="1" type="ORF">A4R26_21470</name>
</gene>
<dbReference type="Gene3D" id="2.60.40.10">
    <property type="entry name" value="Immunoglobulins"/>
    <property type="match status" value="1"/>
</dbReference>
<keyword evidence="2" id="KW-1185">Reference proteome</keyword>
<dbReference type="EMBL" id="LWBP01000178">
    <property type="protein sequence ID" value="OQP59389.1"/>
    <property type="molecule type" value="Genomic_DNA"/>
</dbReference>
<dbReference type="CDD" id="cd00063">
    <property type="entry name" value="FN3"/>
    <property type="match status" value="1"/>
</dbReference>
<protein>
    <recommendedName>
        <fullName evidence="3">Fibronectin type-III domain-containing protein</fullName>
    </recommendedName>
</protein>
<dbReference type="AlphaFoldDB" id="A0A1V9FM09"/>
<evidence type="ECO:0008006" key="3">
    <source>
        <dbReference type="Google" id="ProtNLM"/>
    </source>
</evidence>
<dbReference type="InterPro" id="IPR013783">
    <property type="entry name" value="Ig-like_fold"/>
</dbReference>
<dbReference type="Proteomes" id="UP000192276">
    <property type="component" value="Unassembled WGS sequence"/>
</dbReference>
<evidence type="ECO:0000313" key="1">
    <source>
        <dbReference type="EMBL" id="OQP59389.1"/>
    </source>
</evidence>
<name>A0A1V9FM09_9BACT</name>
<organism evidence="1 2">
    <name type="scientific">Niastella populi</name>
    <dbReference type="NCBI Taxonomy" id="550983"/>
    <lineage>
        <taxon>Bacteria</taxon>
        <taxon>Pseudomonadati</taxon>
        <taxon>Bacteroidota</taxon>
        <taxon>Chitinophagia</taxon>
        <taxon>Chitinophagales</taxon>
        <taxon>Chitinophagaceae</taxon>
        <taxon>Niastella</taxon>
    </lineage>
</organism>
<accession>A0A1V9FM09</accession>
<comment type="caution">
    <text evidence="1">The sequence shown here is derived from an EMBL/GenBank/DDBJ whole genome shotgun (WGS) entry which is preliminary data.</text>
</comment>
<dbReference type="InterPro" id="IPR003961">
    <property type="entry name" value="FN3_dom"/>
</dbReference>
<evidence type="ECO:0000313" key="2">
    <source>
        <dbReference type="Proteomes" id="UP000192276"/>
    </source>
</evidence>
<sequence>MRQVKAKYKKRESEIPIIIQRIKEKLANNPDFPNPPEALTELIKVEPVFLQALANAEGRDKHMVSIKKDVKENVLNLIQQCADYVTDISKGNRTLILSTGFDVTSESGTRNSLPPSVEILEVKLGQPGEATTSVKNVTGVKAYVHQYTKEQPTLSTEWAGIGSSEGSYTFQGLISDQRYWFRVMVIGTNNERGYSQVVTRVIQ</sequence>
<dbReference type="RefSeq" id="WP_081164642.1">
    <property type="nucleotide sequence ID" value="NZ_LWBP01000178.1"/>
</dbReference>